<organism evidence="2 3">
    <name type="scientific">Pantoea rodasii</name>
    <dbReference type="NCBI Taxonomy" id="1076549"/>
    <lineage>
        <taxon>Bacteria</taxon>
        <taxon>Pseudomonadati</taxon>
        <taxon>Pseudomonadota</taxon>
        <taxon>Gammaproteobacteria</taxon>
        <taxon>Enterobacterales</taxon>
        <taxon>Erwiniaceae</taxon>
        <taxon>Pantoea</taxon>
    </lineage>
</organism>
<dbReference type="EMBL" id="JTJJ01000016">
    <property type="protein sequence ID" value="KHJ69406.1"/>
    <property type="molecule type" value="Genomic_DNA"/>
</dbReference>
<evidence type="ECO:0000313" key="2">
    <source>
        <dbReference type="EMBL" id="KHJ69406.1"/>
    </source>
</evidence>
<protein>
    <recommendedName>
        <fullName evidence="1">YagK/YfjJ C-terminal domain-containing protein</fullName>
    </recommendedName>
</protein>
<feature type="domain" description="YagK/YfjJ C-terminal" evidence="1">
    <location>
        <begin position="57"/>
        <end position="185"/>
    </location>
</feature>
<comment type="caution">
    <text evidence="2">The sequence shown here is derived from an EMBL/GenBank/DDBJ whole genome shotgun (WGS) entry which is preliminary data.</text>
</comment>
<dbReference type="AlphaFoldDB" id="A0A0B1RCL9"/>
<dbReference type="InterPro" id="IPR057271">
    <property type="entry name" value="YagK_YfjJ_C"/>
</dbReference>
<accession>A0A0B1RCL9</accession>
<reference evidence="2 3" key="1">
    <citation type="submission" date="2014-11" db="EMBL/GenBank/DDBJ databases">
        <title>Genome sequencing of Pantoea rodasii ND03.</title>
        <authorList>
            <person name="Muhamad Yunos N.Y."/>
            <person name="Chan K.-G."/>
        </authorList>
    </citation>
    <scope>NUCLEOTIDE SEQUENCE [LARGE SCALE GENOMIC DNA]</scope>
    <source>
        <strain evidence="2 3">ND03</strain>
    </source>
</reference>
<dbReference type="RefSeq" id="WP_039328530.1">
    <property type="nucleotide sequence ID" value="NZ_JTJJ01000016.1"/>
</dbReference>
<name>A0A0B1RCL9_9GAMM</name>
<gene>
    <name evidence="2" type="ORF">QU24_03665</name>
</gene>
<dbReference type="Proteomes" id="UP000030853">
    <property type="component" value="Unassembled WGS sequence"/>
</dbReference>
<proteinExistence type="predicted"/>
<evidence type="ECO:0000313" key="3">
    <source>
        <dbReference type="Proteomes" id="UP000030853"/>
    </source>
</evidence>
<dbReference type="Pfam" id="PF11726">
    <property type="entry name" value="YagK_YfjJ_C"/>
    <property type="match status" value="1"/>
</dbReference>
<sequence length="217" mass="25571">MDNSNSAEMFQVSRNKLGYFLYQNHALPVYEWSRGMIRPEPKIMRSILDTVLEMFSRSTKVLVVRFDLHVKEHSETNLILSKFSKMLTKKLLKNYAKTWFHLIWVCEHGHSPCQHYHCVLMANGQKISHPGKLNKLMAMCWHEVSGGTFSLPANCYYIWRLGNNKLFGQIIYRLSYLAKNTTKKRFNMYTKRHGNRRILGDQQKQNKTLTQLLPMIN</sequence>
<evidence type="ECO:0000259" key="1">
    <source>
        <dbReference type="Pfam" id="PF11726"/>
    </source>
</evidence>